<dbReference type="GO" id="GO:0004540">
    <property type="term" value="F:RNA nuclease activity"/>
    <property type="evidence" value="ECO:0007669"/>
    <property type="project" value="InterPro"/>
</dbReference>
<dbReference type="AlphaFoldDB" id="A0AAU8LU23"/>
<accession>A0AAU8LU23</accession>
<sequence length="230" mass="26484">MSTAILIDGGFFLKRYPKVFINGANHTPKVKAENMYRMAMRHLHQRQCHCQLYRIFYYDCEPYNKGAHNPVSGKFVDFPRTQQALDRKDFFNELKKRRKVALRLGQLQSSKDWIITSNKTKDLLSGKISVEDLTENDVRLNIRQKGVDMKIGIDITSLAIKRMVSQIILVSGDSDFVPAAKTARREGIDFILDPMWNPIAPDLHVHIDGLMSTCLDPRNHHTVDKNPYVQ</sequence>
<reference evidence="2" key="2">
    <citation type="submission" date="2024-06" db="EMBL/GenBank/DDBJ databases">
        <authorList>
            <person name="Plum-Jensen L.E."/>
            <person name="Schramm A."/>
            <person name="Marshall I.P.G."/>
        </authorList>
    </citation>
    <scope>NUCLEOTIDE SEQUENCE</scope>
    <source>
        <strain evidence="2">Rat1</strain>
    </source>
</reference>
<dbReference type="CDD" id="cd18722">
    <property type="entry name" value="PIN_NicB-like"/>
    <property type="match status" value="1"/>
</dbReference>
<proteinExistence type="predicted"/>
<dbReference type="InterPro" id="IPR021139">
    <property type="entry name" value="NYN"/>
</dbReference>
<evidence type="ECO:0000313" key="2">
    <source>
        <dbReference type="EMBL" id="XCN72358.1"/>
    </source>
</evidence>
<name>A0AAU8LU23_9BACT</name>
<dbReference type="Gene3D" id="3.40.50.1010">
    <property type="entry name" value="5'-nuclease"/>
    <property type="match status" value="1"/>
</dbReference>
<protein>
    <submittedName>
        <fullName evidence="2">NYN domain-containing protein</fullName>
    </submittedName>
</protein>
<gene>
    <name evidence="2" type="ORF">Q3M24_18990</name>
</gene>
<evidence type="ECO:0000259" key="1">
    <source>
        <dbReference type="Pfam" id="PF01936"/>
    </source>
</evidence>
<dbReference type="EMBL" id="CP159373">
    <property type="protein sequence ID" value="XCN72358.1"/>
    <property type="molecule type" value="Genomic_DNA"/>
</dbReference>
<reference evidence="2" key="1">
    <citation type="journal article" date="2024" name="Syst. Appl. Microbiol.">
        <title>First single-strain enrichments of Electrothrix cable bacteria, description of E. aestuarii sp. nov. and E. rattekaaiensis sp. nov., and proposal of a cable bacteria taxonomy following the rules of the SeqCode.</title>
        <authorList>
            <person name="Plum-Jensen L.E."/>
            <person name="Schramm A."/>
            <person name="Marshall I.P.G."/>
        </authorList>
    </citation>
    <scope>NUCLEOTIDE SEQUENCE</scope>
    <source>
        <strain evidence="2">Rat1</strain>
    </source>
</reference>
<organism evidence="2">
    <name type="scientific">Candidatus Electrothrix aestuarii</name>
    <dbReference type="NCBI Taxonomy" id="3062594"/>
    <lineage>
        <taxon>Bacteria</taxon>
        <taxon>Pseudomonadati</taxon>
        <taxon>Thermodesulfobacteriota</taxon>
        <taxon>Desulfobulbia</taxon>
        <taxon>Desulfobulbales</taxon>
        <taxon>Desulfobulbaceae</taxon>
        <taxon>Candidatus Electrothrix</taxon>
    </lineage>
</organism>
<dbReference type="Pfam" id="PF01936">
    <property type="entry name" value="NYN"/>
    <property type="match status" value="1"/>
</dbReference>
<feature type="domain" description="NYN" evidence="1">
    <location>
        <begin position="85"/>
        <end position="189"/>
    </location>
</feature>
<dbReference type="KEGG" id="eaj:Q3M24_18990"/>